<gene>
    <name evidence="3" type="ORF">pdam_00003659</name>
</gene>
<feature type="compositionally biased region" description="Basic residues" evidence="2">
    <location>
        <begin position="593"/>
        <end position="602"/>
    </location>
</feature>
<dbReference type="PANTHER" id="PTHR36170">
    <property type="entry name" value="CENTROSOMAL PROTEIN OF 89 KDA"/>
    <property type="match status" value="1"/>
</dbReference>
<feature type="region of interest" description="Disordered" evidence="2">
    <location>
        <begin position="1103"/>
        <end position="1135"/>
    </location>
</feature>
<feature type="compositionally biased region" description="Polar residues" evidence="2">
    <location>
        <begin position="273"/>
        <end position="282"/>
    </location>
</feature>
<dbReference type="PANTHER" id="PTHR36170:SF1">
    <property type="entry name" value="CENTROSOMAL PROTEIN OF 89 KDA"/>
    <property type="match status" value="1"/>
</dbReference>
<dbReference type="EMBL" id="RCHS01000309">
    <property type="protein sequence ID" value="RMX59540.1"/>
    <property type="molecule type" value="Genomic_DNA"/>
</dbReference>
<feature type="compositionally biased region" description="Basic and acidic residues" evidence="2">
    <location>
        <begin position="555"/>
        <end position="592"/>
    </location>
</feature>
<feature type="coiled-coil region" evidence="1">
    <location>
        <begin position="1014"/>
        <end position="1077"/>
    </location>
</feature>
<feature type="compositionally biased region" description="Basic and acidic residues" evidence="2">
    <location>
        <begin position="92"/>
        <end position="114"/>
    </location>
</feature>
<accession>A0A3M6V0X9</accession>
<comment type="caution">
    <text evidence="3">The sequence shown here is derived from an EMBL/GenBank/DDBJ whole genome shotgun (WGS) entry which is preliminary data.</text>
</comment>
<keyword evidence="4" id="KW-1185">Reference proteome</keyword>
<feature type="compositionally biased region" description="Basic and acidic residues" evidence="2">
    <location>
        <begin position="484"/>
        <end position="510"/>
    </location>
</feature>
<dbReference type="STRING" id="46731.A0A3M6V0X9"/>
<dbReference type="GO" id="GO:0005814">
    <property type="term" value="C:centriole"/>
    <property type="evidence" value="ECO:0007669"/>
    <property type="project" value="InterPro"/>
</dbReference>
<dbReference type="GO" id="GO:0007268">
    <property type="term" value="P:chemical synaptic transmission"/>
    <property type="evidence" value="ECO:0007669"/>
    <property type="project" value="InterPro"/>
</dbReference>
<feature type="compositionally biased region" description="Basic and acidic residues" evidence="2">
    <location>
        <begin position="341"/>
        <end position="351"/>
    </location>
</feature>
<dbReference type="GO" id="GO:0007005">
    <property type="term" value="P:mitochondrion organization"/>
    <property type="evidence" value="ECO:0007669"/>
    <property type="project" value="InterPro"/>
</dbReference>
<dbReference type="OrthoDB" id="6622877at2759"/>
<evidence type="ECO:0000313" key="4">
    <source>
        <dbReference type="Proteomes" id="UP000275408"/>
    </source>
</evidence>
<dbReference type="AlphaFoldDB" id="A0A3M6V0X9"/>
<dbReference type="InterPro" id="IPR033545">
    <property type="entry name" value="CEP89"/>
</dbReference>
<feature type="compositionally biased region" description="Basic residues" evidence="2">
    <location>
        <begin position="1"/>
        <end position="17"/>
    </location>
</feature>
<sequence length="1135" mass="129143">MAPGSKKQKKTKSKKSKGSQSGLSRIASTLVPSAIFAAVPRTSSSLSQTWPRRSPSPLEQAIGEAGNVGRVLIGDLSKRPRAELPSVPGENGDERSASADRQGNEHDRDEKVREDWEDDYETVHGSKKFDKTTKYHKMTKEGTLAVTEEMEGATAENGGEPSQHFYHVLDHDSGQVVQPVYSRVDKRKKSAAKQSVDGDKEEKESLSEVSYSSDELTDVTSHDEESTTSGSRAKRSLDFGGRRCSRKGSREESHDGQDIVDGPGSHSKKGSTKRQTPDTIQEVSEDAGEEGDGAAPPPIPPYLEDTSPEAPERRRRSRQRSALDQLDGPGEPLPPIPGDPPENRLTDEQRRALKVVERLGFEGVSQKLALSDLSEDSESYMTPVVPKNTIDFNGKTTFEREQFNDTLTESNVPVSEATIEEANLSLGQTFSGLDEQNQEMLQGKIKEQETRRMQLEEELEEMRRKHVESEEQWKKRLNAVSVESSDRKRMERLDRGDDHGYGEKRLDERNTQGNVASSYQDKKGRKSNRATDDSPQFDDVRHALQSASQSSNLSYRDEIEGRRDRHKQRSADSSRHVDREGRWSDGDADSPKHGKRVGRKAREKGERNSRKTRMRSAESEPVITKTDAEITRVQVVRDDEVYRLSKGRIELLESEKSAMMELNTSLQEENKALKQLSLSLQKGTGVSSVVLQKQIKDLHQEQKVLRDTVHRLNVELSRYQAKYRPVSFEEVEGMALPYKKEAAPWLVNTKFLAPLFLAYDDRLREKEQMIRTYDEELNSFKARVMEVVKENQQLHMSISKASPDALGPDEWQQLQEQAKLVVEENALLMEQQEIQDKKMKEMKRIHGLEVSKLSKRISSQESTRRRLETELDDMRRTHNNLMRQHEAMVADQENKMLIQEHLRIMDECRSVLEDLKAKTKSETEEYNSKLQAVQKEKSNLAIKFADGEAKSAQLERELDAYKKSLQKSERKFLFLQRKLEHIQERELTAQETLSQVLTIAKTQKAEQQKAASKILAGTQNIKGLEEKLQEYRRKATDKVAIVTGRLREKETEINKLKEQYEGEINNLRAVVRQKQRQLELMIGDNRNVDKELEKVWKTAAADNRRMKDTVRQKGGMFDSDSDPNAHLSSEEGEAA</sequence>
<evidence type="ECO:0000256" key="2">
    <source>
        <dbReference type="SAM" id="MobiDB-lite"/>
    </source>
</evidence>
<feature type="compositionally biased region" description="Basic and acidic residues" evidence="2">
    <location>
        <begin position="196"/>
        <end position="206"/>
    </location>
</feature>
<dbReference type="GO" id="GO:0060271">
    <property type="term" value="P:cilium assembly"/>
    <property type="evidence" value="ECO:0007669"/>
    <property type="project" value="InterPro"/>
</dbReference>
<keyword evidence="1" id="KW-0175">Coiled coil</keyword>
<feature type="compositionally biased region" description="Basic and acidic residues" evidence="2">
    <location>
        <begin position="444"/>
        <end position="474"/>
    </location>
</feature>
<feature type="compositionally biased region" description="Basic and acidic residues" evidence="2">
    <location>
        <begin position="121"/>
        <end position="133"/>
    </location>
</feature>
<evidence type="ECO:0008006" key="5">
    <source>
        <dbReference type="Google" id="ProtNLM"/>
    </source>
</evidence>
<feature type="compositionally biased region" description="Low complexity" evidence="2">
    <location>
        <begin position="543"/>
        <end position="554"/>
    </location>
</feature>
<feature type="compositionally biased region" description="Polar residues" evidence="2">
    <location>
        <begin position="41"/>
        <end position="51"/>
    </location>
</feature>
<feature type="compositionally biased region" description="Basic and acidic residues" evidence="2">
    <location>
        <begin position="248"/>
        <end position="257"/>
    </location>
</feature>
<dbReference type="Proteomes" id="UP000275408">
    <property type="component" value="Unassembled WGS sequence"/>
</dbReference>
<feature type="coiled-coil region" evidence="1">
    <location>
        <begin position="649"/>
        <end position="679"/>
    </location>
</feature>
<organism evidence="3 4">
    <name type="scientific">Pocillopora damicornis</name>
    <name type="common">Cauliflower coral</name>
    <name type="synonym">Millepora damicornis</name>
    <dbReference type="NCBI Taxonomy" id="46731"/>
    <lineage>
        <taxon>Eukaryota</taxon>
        <taxon>Metazoa</taxon>
        <taxon>Cnidaria</taxon>
        <taxon>Anthozoa</taxon>
        <taxon>Hexacorallia</taxon>
        <taxon>Scleractinia</taxon>
        <taxon>Astrocoeniina</taxon>
        <taxon>Pocilloporidae</taxon>
        <taxon>Pocillopora</taxon>
    </lineage>
</organism>
<feature type="coiled-coil region" evidence="1">
    <location>
        <begin position="850"/>
        <end position="985"/>
    </location>
</feature>
<reference evidence="3 4" key="1">
    <citation type="journal article" date="2018" name="Sci. Rep.">
        <title>Comparative analysis of the Pocillopora damicornis genome highlights role of immune system in coral evolution.</title>
        <authorList>
            <person name="Cunning R."/>
            <person name="Bay R.A."/>
            <person name="Gillette P."/>
            <person name="Baker A.C."/>
            <person name="Traylor-Knowles N."/>
        </authorList>
    </citation>
    <scope>NUCLEOTIDE SEQUENCE [LARGE SCALE GENOMIC DNA]</scope>
    <source>
        <strain evidence="3">RSMAS</strain>
        <tissue evidence="3">Whole animal</tissue>
    </source>
</reference>
<protein>
    <recommendedName>
        <fullName evidence="5">Centrosomal protein of 89 kDa</fullName>
    </recommendedName>
</protein>
<dbReference type="GO" id="GO:0097539">
    <property type="term" value="C:ciliary transition fiber"/>
    <property type="evidence" value="ECO:0007669"/>
    <property type="project" value="TreeGrafter"/>
</dbReference>
<feature type="compositionally biased region" description="Pro residues" evidence="2">
    <location>
        <begin position="331"/>
        <end position="340"/>
    </location>
</feature>
<dbReference type="GO" id="GO:0045202">
    <property type="term" value="C:synapse"/>
    <property type="evidence" value="ECO:0007669"/>
    <property type="project" value="GOC"/>
</dbReference>
<feature type="region of interest" description="Disordered" evidence="2">
    <location>
        <begin position="443"/>
        <end position="622"/>
    </location>
</feature>
<name>A0A3M6V0X9_POCDA</name>
<proteinExistence type="predicted"/>
<evidence type="ECO:0000256" key="1">
    <source>
        <dbReference type="SAM" id="Coils"/>
    </source>
</evidence>
<feature type="region of interest" description="Disordered" evidence="2">
    <location>
        <begin position="1"/>
        <end position="351"/>
    </location>
</feature>
<feature type="compositionally biased region" description="Acidic residues" evidence="2">
    <location>
        <begin position="283"/>
        <end position="292"/>
    </location>
</feature>
<evidence type="ECO:0000313" key="3">
    <source>
        <dbReference type="EMBL" id="RMX59540.1"/>
    </source>
</evidence>